<comment type="caution">
    <text evidence="2">The sequence shown here is derived from an EMBL/GenBank/DDBJ whole genome shotgun (WGS) entry which is preliminary data.</text>
</comment>
<evidence type="ECO:0000256" key="1">
    <source>
        <dbReference type="SAM" id="MobiDB-lite"/>
    </source>
</evidence>
<reference evidence="2 3" key="1">
    <citation type="submission" date="2022-04" db="EMBL/GenBank/DDBJ databases">
        <title>Identification of a novel bacterium isolated from mangrove sediments.</title>
        <authorList>
            <person name="Pan X."/>
        </authorList>
    </citation>
    <scope>NUCLEOTIDE SEQUENCE [LARGE SCALE GENOMIC DNA]</scope>
    <source>
        <strain evidence="2 3">B2638</strain>
    </source>
</reference>
<sequence>MSTASPATSPVPEEAARGPVPPPVAVDGTLPDKRDYLLRQSAIARSLGSPFVGDVLTAARRQLSRAPALEATIADWPGDPAASAMSLRLNAGLHALARRGTFPDLSGLYAGQHRDFDRAIGEALERGEHMLLVWMGHPTQTNEVRRSSAFMAALAVLASRYGLPFELLEIGASAGLNLFVDRYAHNLGGRMFGQPESPLQLAPQWQGPPPPQADVRIAAARGADLRPMRLDDPHTRERLMSYVWPGDEVRSECLHRAMLLARDSAPPVDRANAVSWLAERLAQPQAAGTVRVVQHSMVLQYLPEDELAATRETIWAAGRRATPERPLARMGLEWNRGRSAVMLCMTHWSGGPGDGQRVILAQCHPYGASIEWNGLPATGGQT</sequence>
<evidence type="ECO:0000313" key="3">
    <source>
        <dbReference type="Proteomes" id="UP001202281"/>
    </source>
</evidence>
<proteinExistence type="predicted"/>
<dbReference type="Pfam" id="PF10094">
    <property type="entry name" value="DUF2332"/>
    <property type="match status" value="1"/>
</dbReference>
<gene>
    <name evidence="2" type="ORF">MTR66_12235</name>
</gene>
<protein>
    <submittedName>
        <fullName evidence="2">DUF2332 family protein</fullName>
    </submittedName>
</protein>
<accession>A0ABT0BR87</accession>
<dbReference type="PIRSF" id="PIRSF012608">
    <property type="entry name" value="UCP012608"/>
    <property type="match status" value="1"/>
</dbReference>
<name>A0ABT0BR87_9SPHN</name>
<keyword evidence="3" id="KW-1185">Reference proteome</keyword>
<dbReference type="InterPro" id="IPR011200">
    <property type="entry name" value="UCP012608"/>
</dbReference>
<dbReference type="RefSeq" id="WP_243921385.1">
    <property type="nucleotide sequence ID" value="NZ_JALHLG010000014.1"/>
</dbReference>
<evidence type="ECO:0000313" key="2">
    <source>
        <dbReference type="EMBL" id="MCJ2187581.1"/>
    </source>
</evidence>
<organism evidence="2 3">
    <name type="scientific">Novosphingobium beihaiensis</name>
    <dbReference type="NCBI Taxonomy" id="2930389"/>
    <lineage>
        <taxon>Bacteria</taxon>
        <taxon>Pseudomonadati</taxon>
        <taxon>Pseudomonadota</taxon>
        <taxon>Alphaproteobacteria</taxon>
        <taxon>Sphingomonadales</taxon>
        <taxon>Sphingomonadaceae</taxon>
        <taxon>Novosphingobium</taxon>
    </lineage>
</organism>
<feature type="region of interest" description="Disordered" evidence="1">
    <location>
        <begin position="1"/>
        <end position="28"/>
    </location>
</feature>
<dbReference type="Proteomes" id="UP001202281">
    <property type="component" value="Unassembled WGS sequence"/>
</dbReference>
<dbReference type="EMBL" id="JALHLG010000014">
    <property type="protein sequence ID" value="MCJ2187581.1"/>
    <property type="molecule type" value="Genomic_DNA"/>
</dbReference>